<keyword evidence="1" id="KW-0677">Repeat</keyword>
<sequence>MDYSRNFYRVQVPEWESYYMPYRQLEKQLTEALWANAPPSALPDFLANLERAIKVHDRWCRRQEEHIRLRVAEIKYHSGLDLDTWEPGMAPWRNLSQIQLELMCASVDELEGAAMKMRYYQVKNTAAIAHLHDLVRQRAGLHASNANDTPEQQSDHTTEQFFGKLADVKDRLNALITCLCEESRAGAGQSNEHLETNVDSGEGGQRPRSPLPEATEATESLLRDYQRLENATWMDDASTVVSLVTEKFDRCQLDGEDFLKSAVDFAIYLHAPYTASALFEEVAPRHGFSIDEHLLNRLITVLGYSNERPPWYIAAELPRPKLGESIISILIGNLGPNAVDVLLSKDGSGRSPLHYAAIYGLELVCTSIVKAAESWDKGSVYELYMASDNQGVWPLEYAVAHRHPDAASIIAYSMMEKMSPEDLNEVYPMFGSLARLAILLENDRLVSLMVAICNNYRGWSEVPYPEGSPLHIAVRGGKTAYVTILLNSVFSQFLHTPEPVDGLTPMNIAVSGKHLEVAYLLYEAGVTIDLSRLTF</sequence>
<dbReference type="PANTHER" id="PTHR24203:SF45">
    <property type="entry name" value="ANKYRIN REPEAT DOMAIN 6"/>
    <property type="match status" value="1"/>
</dbReference>
<accession>A0A317WRU5</accession>
<proteinExistence type="predicted"/>
<dbReference type="RefSeq" id="XP_025402363.1">
    <property type="nucleotide sequence ID" value="XM_025546396.1"/>
</dbReference>
<reference evidence="5 6" key="1">
    <citation type="submission" date="2016-12" db="EMBL/GenBank/DDBJ databases">
        <title>The genomes of Aspergillus section Nigri reveals drivers in fungal speciation.</title>
        <authorList>
            <consortium name="DOE Joint Genome Institute"/>
            <person name="Vesth T.C."/>
            <person name="Nybo J."/>
            <person name="Theobald S."/>
            <person name="Brandl J."/>
            <person name="Frisvad J.C."/>
            <person name="Nielsen K.F."/>
            <person name="Lyhne E.K."/>
            <person name="Kogle M.E."/>
            <person name="Kuo A."/>
            <person name="Riley R."/>
            <person name="Clum A."/>
            <person name="Nolan M."/>
            <person name="Lipzen A."/>
            <person name="Salamov A."/>
            <person name="Henrissat B."/>
            <person name="Wiebenga A."/>
            <person name="De Vries R.P."/>
            <person name="Grigoriev I.V."/>
            <person name="Mortensen U.H."/>
            <person name="Andersen M.R."/>
            <person name="Baker S.E."/>
        </authorList>
    </citation>
    <scope>NUCLEOTIDE SEQUENCE [LARGE SCALE GENOMIC DNA]</scope>
    <source>
        <strain evidence="5 6">CBS 117.55</strain>
    </source>
</reference>
<feature type="region of interest" description="Disordered" evidence="4">
    <location>
        <begin position="189"/>
        <end position="216"/>
    </location>
</feature>
<dbReference type="InterPro" id="IPR002110">
    <property type="entry name" value="Ankyrin_rpt"/>
</dbReference>
<dbReference type="PROSITE" id="PS50297">
    <property type="entry name" value="ANK_REP_REGION"/>
    <property type="match status" value="1"/>
</dbReference>
<evidence type="ECO:0000256" key="4">
    <source>
        <dbReference type="SAM" id="MobiDB-lite"/>
    </source>
</evidence>
<gene>
    <name evidence="5" type="ORF">BO70DRAFT_393686</name>
</gene>
<comment type="caution">
    <text evidence="5">The sequence shown here is derived from an EMBL/GenBank/DDBJ whole genome shotgun (WGS) entry which is preliminary data.</text>
</comment>
<evidence type="ECO:0000256" key="2">
    <source>
        <dbReference type="ARBA" id="ARBA00023043"/>
    </source>
</evidence>
<evidence type="ECO:0000313" key="6">
    <source>
        <dbReference type="Proteomes" id="UP000247233"/>
    </source>
</evidence>
<protein>
    <submittedName>
        <fullName evidence="5">Uncharacterized protein</fullName>
    </submittedName>
</protein>
<dbReference type="SMART" id="SM00248">
    <property type="entry name" value="ANK"/>
    <property type="match status" value="4"/>
</dbReference>
<evidence type="ECO:0000256" key="1">
    <source>
        <dbReference type="ARBA" id="ARBA00022737"/>
    </source>
</evidence>
<keyword evidence="2 3" id="KW-0040">ANK repeat</keyword>
<dbReference type="Gene3D" id="1.25.40.20">
    <property type="entry name" value="Ankyrin repeat-containing domain"/>
    <property type="match status" value="1"/>
</dbReference>
<dbReference type="GeneID" id="37068633"/>
<dbReference type="InterPro" id="IPR036770">
    <property type="entry name" value="Ankyrin_rpt-contain_sf"/>
</dbReference>
<dbReference type="STRING" id="1448321.A0A317WRU5"/>
<dbReference type="SUPFAM" id="SSF48403">
    <property type="entry name" value="Ankyrin repeat"/>
    <property type="match status" value="1"/>
</dbReference>
<dbReference type="OrthoDB" id="197419at2759"/>
<evidence type="ECO:0000256" key="3">
    <source>
        <dbReference type="PROSITE-ProRule" id="PRU00023"/>
    </source>
</evidence>
<name>A0A317WRU5_9EURO</name>
<dbReference type="Proteomes" id="UP000247233">
    <property type="component" value="Unassembled WGS sequence"/>
</dbReference>
<keyword evidence="6" id="KW-1185">Reference proteome</keyword>
<organism evidence="5 6">
    <name type="scientific">Aspergillus heteromorphus CBS 117.55</name>
    <dbReference type="NCBI Taxonomy" id="1448321"/>
    <lineage>
        <taxon>Eukaryota</taxon>
        <taxon>Fungi</taxon>
        <taxon>Dikarya</taxon>
        <taxon>Ascomycota</taxon>
        <taxon>Pezizomycotina</taxon>
        <taxon>Eurotiomycetes</taxon>
        <taxon>Eurotiomycetidae</taxon>
        <taxon>Eurotiales</taxon>
        <taxon>Aspergillaceae</taxon>
        <taxon>Aspergillus</taxon>
        <taxon>Aspergillus subgen. Circumdati</taxon>
    </lineage>
</organism>
<dbReference type="PROSITE" id="PS50088">
    <property type="entry name" value="ANK_REPEAT"/>
    <property type="match status" value="1"/>
</dbReference>
<dbReference type="VEuPathDB" id="FungiDB:BO70DRAFT_393686"/>
<evidence type="ECO:0000313" key="5">
    <source>
        <dbReference type="EMBL" id="PWY89176.1"/>
    </source>
</evidence>
<feature type="repeat" description="ANK" evidence="3">
    <location>
        <begin position="501"/>
        <end position="533"/>
    </location>
</feature>
<dbReference type="EMBL" id="MSFL01000004">
    <property type="protein sequence ID" value="PWY89176.1"/>
    <property type="molecule type" value="Genomic_DNA"/>
</dbReference>
<dbReference type="AlphaFoldDB" id="A0A317WRU5"/>
<dbReference type="PANTHER" id="PTHR24203">
    <property type="entry name" value="ANKYRIN REPEAT FAMILY PROTEIN"/>
    <property type="match status" value="1"/>
</dbReference>
<dbReference type="Pfam" id="PF12796">
    <property type="entry name" value="Ank_2"/>
    <property type="match status" value="1"/>
</dbReference>